<proteinExistence type="predicted"/>
<sequence length="132" mass="14236">MDLPEPCVASERFLNTTVASETIRASCSETNRMALPLGKLMGVGTAAAVPFSDTGSLAYLTARAAAQRRSGAGTALSLPSEETLRGHSDSSFRGEGYVQCCVGVRLCDMYSNQTDLRGRRTQTSWKTPYLMF</sequence>
<protein>
    <submittedName>
        <fullName evidence="1">Uncharacterized protein</fullName>
    </submittedName>
</protein>
<accession>A0ABQ8T8Y3</accession>
<organism evidence="1 2">
    <name type="scientific">Periplaneta americana</name>
    <name type="common">American cockroach</name>
    <name type="synonym">Blatta americana</name>
    <dbReference type="NCBI Taxonomy" id="6978"/>
    <lineage>
        <taxon>Eukaryota</taxon>
        <taxon>Metazoa</taxon>
        <taxon>Ecdysozoa</taxon>
        <taxon>Arthropoda</taxon>
        <taxon>Hexapoda</taxon>
        <taxon>Insecta</taxon>
        <taxon>Pterygota</taxon>
        <taxon>Neoptera</taxon>
        <taxon>Polyneoptera</taxon>
        <taxon>Dictyoptera</taxon>
        <taxon>Blattodea</taxon>
        <taxon>Blattoidea</taxon>
        <taxon>Blattidae</taxon>
        <taxon>Blattinae</taxon>
        <taxon>Periplaneta</taxon>
    </lineage>
</organism>
<evidence type="ECO:0000313" key="2">
    <source>
        <dbReference type="Proteomes" id="UP001148838"/>
    </source>
</evidence>
<name>A0ABQ8T8Y3_PERAM</name>
<reference evidence="1 2" key="1">
    <citation type="journal article" date="2022" name="Allergy">
        <title>Genome assembly and annotation of Periplaneta americana reveal a comprehensive cockroach allergen profile.</title>
        <authorList>
            <person name="Wang L."/>
            <person name="Xiong Q."/>
            <person name="Saelim N."/>
            <person name="Wang L."/>
            <person name="Nong W."/>
            <person name="Wan A.T."/>
            <person name="Shi M."/>
            <person name="Liu X."/>
            <person name="Cao Q."/>
            <person name="Hui J.H.L."/>
            <person name="Sookrung N."/>
            <person name="Leung T.F."/>
            <person name="Tungtrongchitr A."/>
            <person name="Tsui S.K.W."/>
        </authorList>
    </citation>
    <scope>NUCLEOTIDE SEQUENCE [LARGE SCALE GENOMIC DNA]</scope>
    <source>
        <strain evidence="1">PWHHKU_190912</strain>
    </source>
</reference>
<comment type="caution">
    <text evidence="1">The sequence shown here is derived from an EMBL/GenBank/DDBJ whole genome shotgun (WGS) entry which is preliminary data.</text>
</comment>
<dbReference type="Proteomes" id="UP001148838">
    <property type="component" value="Unassembled WGS sequence"/>
</dbReference>
<keyword evidence="2" id="KW-1185">Reference proteome</keyword>
<evidence type="ECO:0000313" key="1">
    <source>
        <dbReference type="EMBL" id="KAJ4442979.1"/>
    </source>
</evidence>
<dbReference type="EMBL" id="JAJSOF020000013">
    <property type="protein sequence ID" value="KAJ4442979.1"/>
    <property type="molecule type" value="Genomic_DNA"/>
</dbReference>
<gene>
    <name evidence="1" type="ORF">ANN_04627</name>
</gene>